<dbReference type="Proteomes" id="UP000642107">
    <property type="component" value="Unassembled WGS sequence"/>
</dbReference>
<comment type="caution">
    <text evidence="6">The sequence shown here is derived from an EMBL/GenBank/DDBJ whole genome shotgun (WGS) entry which is preliminary data.</text>
</comment>
<comment type="function">
    <text evidence="3">Catalyzes the hydrolysis of 10-formyltetrahydrofolate (formyl-FH4) to formate and tetrahydrofolate (FH4).</text>
</comment>
<gene>
    <name evidence="3 6" type="primary">purU</name>
    <name evidence="6" type="ORF">IGS67_05320</name>
</gene>
<dbReference type="PANTHER" id="PTHR42706:SF1">
    <property type="entry name" value="FORMYLTETRAHYDROFOLATE DEFORMYLASE 2, MITOCHONDRIAL"/>
    <property type="match status" value="1"/>
</dbReference>
<dbReference type="InterPro" id="IPR041729">
    <property type="entry name" value="Formyl-FH4-Hydrolase_C"/>
</dbReference>
<dbReference type="InterPro" id="IPR036477">
    <property type="entry name" value="Formyl_transf_N_sf"/>
</dbReference>
<sequence>MTTAASSAFGATPEPDPTHWVLTLSCPDRPGIVHAVSGLLAEHGGNITESQQYGDPETDRFFMRVQVRTAADEAVLKDAIGDLAARFDMTWTLDVVGRPVRTLVLVSKAAHCLNDLLFRQRSEGLEIDVVGVVGNHTDLATLAAFYGKPFHHIPVTKETKPDAEAALLALVDELNVELVVLARYMQVLSDDLCRRLEGRIINIHHSFLPSFKGAKPYHQAHERGVKLIGATSHYVTADLDEGPIIEQDVERVDHSRSTEELVALGQDVERRVLARAVRWHSEHRVLLNGHRTVIFR</sequence>
<dbReference type="InterPro" id="IPR044074">
    <property type="entry name" value="PurU_ACT"/>
</dbReference>
<accession>A0ABR9DP63</accession>
<evidence type="ECO:0000256" key="1">
    <source>
        <dbReference type="ARBA" id="ARBA00022563"/>
    </source>
</evidence>
<evidence type="ECO:0000313" key="6">
    <source>
        <dbReference type="EMBL" id="MBD9698914.1"/>
    </source>
</evidence>
<organism evidence="6 7">
    <name type="scientific">Flavimobilis rhizosphaerae</name>
    <dbReference type="NCBI Taxonomy" id="2775421"/>
    <lineage>
        <taxon>Bacteria</taxon>
        <taxon>Bacillati</taxon>
        <taxon>Actinomycetota</taxon>
        <taxon>Actinomycetes</taxon>
        <taxon>Micrococcales</taxon>
        <taxon>Jonesiaceae</taxon>
        <taxon>Flavimobilis</taxon>
    </lineage>
</organism>
<dbReference type="EMBL" id="JACZDF010000002">
    <property type="protein sequence ID" value="MBD9698914.1"/>
    <property type="molecule type" value="Genomic_DNA"/>
</dbReference>
<feature type="active site" evidence="3">
    <location>
        <position position="240"/>
    </location>
</feature>
<comment type="pathway">
    <text evidence="3">Purine metabolism; IMP biosynthesis via de novo pathway; formate from 10-formyl-5,6,7,8-tetrahydrofolate: step 1/1.</text>
</comment>
<dbReference type="InterPro" id="IPR004810">
    <property type="entry name" value="PurU"/>
</dbReference>
<feature type="domain" description="ACT" evidence="5">
    <location>
        <begin position="21"/>
        <end position="98"/>
    </location>
</feature>
<proteinExistence type="inferred from homology"/>
<keyword evidence="1 3" id="KW-0554">One-carbon metabolism</keyword>
<dbReference type="InterPro" id="IPR045865">
    <property type="entry name" value="ACT-like_dom_sf"/>
</dbReference>
<evidence type="ECO:0000313" key="7">
    <source>
        <dbReference type="Proteomes" id="UP000642107"/>
    </source>
</evidence>
<keyword evidence="7" id="KW-1185">Reference proteome</keyword>
<dbReference type="Gene3D" id="3.40.50.170">
    <property type="entry name" value="Formyl transferase, N-terminal domain"/>
    <property type="match status" value="1"/>
</dbReference>
<dbReference type="PROSITE" id="PS51671">
    <property type="entry name" value="ACT"/>
    <property type="match status" value="1"/>
</dbReference>
<dbReference type="InterPro" id="IPR002376">
    <property type="entry name" value="Formyl_transf_N"/>
</dbReference>
<keyword evidence="3" id="KW-0658">Purine biosynthesis</keyword>
<dbReference type="Pfam" id="PF00551">
    <property type="entry name" value="Formyl_trans_N"/>
    <property type="match status" value="1"/>
</dbReference>
<evidence type="ECO:0000256" key="2">
    <source>
        <dbReference type="ARBA" id="ARBA00022801"/>
    </source>
</evidence>
<comment type="catalytic activity">
    <reaction evidence="3">
        <text>(6R)-10-formyltetrahydrofolate + H2O = (6S)-5,6,7,8-tetrahydrofolate + formate + H(+)</text>
        <dbReference type="Rhea" id="RHEA:19833"/>
        <dbReference type="ChEBI" id="CHEBI:15377"/>
        <dbReference type="ChEBI" id="CHEBI:15378"/>
        <dbReference type="ChEBI" id="CHEBI:15740"/>
        <dbReference type="ChEBI" id="CHEBI:57453"/>
        <dbReference type="ChEBI" id="CHEBI:195366"/>
        <dbReference type="EC" id="3.5.1.10"/>
    </reaction>
</comment>
<dbReference type="CDD" id="cd08648">
    <property type="entry name" value="FMT_core_Formyl-FH4-Hydrolase_C"/>
    <property type="match status" value="1"/>
</dbReference>
<dbReference type="Gene3D" id="3.30.70.260">
    <property type="match status" value="1"/>
</dbReference>
<dbReference type="RefSeq" id="WP_192278557.1">
    <property type="nucleotide sequence ID" value="NZ_JACZDF010000002.1"/>
</dbReference>
<keyword evidence="2 3" id="KW-0378">Hydrolase</keyword>
<dbReference type="SUPFAM" id="SSF55021">
    <property type="entry name" value="ACT-like"/>
    <property type="match status" value="1"/>
</dbReference>
<dbReference type="InterPro" id="IPR002912">
    <property type="entry name" value="ACT_dom"/>
</dbReference>
<evidence type="ECO:0000259" key="5">
    <source>
        <dbReference type="PROSITE" id="PS51671"/>
    </source>
</evidence>
<dbReference type="HAMAP" id="MF_01927">
    <property type="entry name" value="PurU"/>
    <property type="match status" value="1"/>
</dbReference>
<dbReference type="SUPFAM" id="SSF53328">
    <property type="entry name" value="Formyltransferase"/>
    <property type="match status" value="1"/>
</dbReference>
<protein>
    <recommendedName>
        <fullName evidence="3 4">Formyltetrahydrofolate deformylase</fullName>
        <ecNumber evidence="3 4">3.5.1.10</ecNumber>
    </recommendedName>
    <alternativeName>
        <fullName evidence="3">Formyl-FH(4) hydrolase</fullName>
    </alternativeName>
</protein>
<name>A0ABR9DP63_9MICO</name>
<dbReference type="Pfam" id="PF01842">
    <property type="entry name" value="ACT"/>
    <property type="match status" value="1"/>
</dbReference>
<evidence type="ECO:0000256" key="4">
    <source>
        <dbReference type="NCBIfam" id="TIGR00655"/>
    </source>
</evidence>
<dbReference type="PRINTS" id="PR01575">
    <property type="entry name" value="FFH4HYDRLASE"/>
</dbReference>
<dbReference type="PANTHER" id="PTHR42706">
    <property type="entry name" value="FORMYLTETRAHYDROFOLATE DEFORMYLASE"/>
    <property type="match status" value="1"/>
</dbReference>
<dbReference type="NCBIfam" id="NF004684">
    <property type="entry name" value="PRK06027.1"/>
    <property type="match status" value="1"/>
</dbReference>
<reference evidence="6 7" key="1">
    <citation type="submission" date="2020-09" db="EMBL/GenBank/DDBJ databases">
        <title>Flavimobilis rhizosphaerae sp. nov., isolated from rhizosphere soil of Spartina alterniflora.</title>
        <authorList>
            <person name="Hanqin C."/>
        </authorList>
    </citation>
    <scope>NUCLEOTIDE SEQUENCE [LARGE SCALE GENOMIC DNA]</scope>
    <source>
        <strain evidence="6 7">GY 10621</strain>
    </source>
</reference>
<dbReference type="CDD" id="cd04875">
    <property type="entry name" value="ACT_F4HF-DF"/>
    <property type="match status" value="1"/>
</dbReference>
<dbReference type="EC" id="3.5.1.10" evidence="3 4"/>
<dbReference type="NCBIfam" id="TIGR00655">
    <property type="entry name" value="PurU"/>
    <property type="match status" value="1"/>
</dbReference>
<dbReference type="GO" id="GO:0008864">
    <property type="term" value="F:formyltetrahydrofolate deformylase activity"/>
    <property type="evidence" value="ECO:0007669"/>
    <property type="project" value="UniProtKB-EC"/>
</dbReference>
<dbReference type="PIRSF" id="PIRSF036480">
    <property type="entry name" value="FormyFH4_hydr"/>
    <property type="match status" value="1"/>
</dbReference>
<evidence type="ECO:0000256" key="3">
    <source>
        <dbReference type="HAMAP-Rule" id="MF_01927"/>
    </source>
</evidence>
<comment type="similarity">
    <text evidence="3">Belongs to the PurU family.</text>
</comment>